<evidence type="ECO:0008006" key="5">
    <source>
        <dbReference type="Google" id="ProtNLM"/>
    </source>
</evidence>
<proteinExistence type="predicted"/>
<evidence type="ECO:0000256" key="1">
    <source>
        <dbReference type="SAM" id="MobiDB-lite"/>
    </source>
</evidence>
<protein>
    <recommendedName>
        <fullName evidence="5">Transmembrane protein</fullName>
    </recommendedName>
</protein>
<evidence type="ECO:0000313" key="4">
    <source>
        <dbReference type="Proteomes" id="UP001515480"/>
    </source>
</evidence>
<name>A0AB34KB51_PRYPA</name>
<keyword evidence="4" id="KW-1185">Reference proteome</keyword>
<keyword evidence="2" id="KW-0812">Transmembrane</keyword>
<reference evidence="3 4" key="1">
    <citation type="journal article" date="2024" name="Science">
        <title>Giant polyketide synthase enzymes in the biosynthesis of giant marine polyether toxins.</title>
        <authorList>
            <person name="Fallon T.R."/>
            <person name="Shende V.V."/>
            <person name="Wierzbicki I.H."/>
            <person name="Pendleton A.L."/>
            <person name="Watervoot N.F."/>
            <person name="Auber R.P."/>
            <person name="Gonzalez D.J."/>
            <person name="Wisecaver J.H."/>
            <person name="Moore B.S."/>
        </authorList>
    </citation>
    <scope>NUCLEOTIDE SEQUENCE [LARGE SCALE GENOMIC DNA]</scope>
    <source>
        <strain evidence="3 4">12B1</strain>
    </source>
</reference>
<comment type="caution">
    <text evidence="3">The sequence shown here is derived from an EMBL/GenBank/DDBJ whole genome shotgun (WGS) entry which is preliminary data.</text>
</comment>
<organism evidence="3 4">
    <name type="scientific">Prymnesium parvum</name>
    <name type="common">Toxic golden alga</name>
    <dbReference type="NCBI Taxonomy" id="97485"/>
    <lineage>
        <taxon>Eukaryota</taxon>
        <taxon>Haptista</taxon>
        <taxon>Haptophyta</taxon>
        <taxon>Prymnesiophyceae</taxon>
        <taxon>Prymnesiales</taxon>
        <taxon>Prymnesiaceae</taxon>
        <taxon>Prymnesium</taxon>
    </lineage>
</organism>
<gene>
    <name evidence="3" type="ORF">AB1Y20_000922</name>
</gene>
<dbReference type="AlphaFoldDB" id="A0AB34KB51"/>
<keyword evidence="2" id="KW-0472">Membrane</keyword>
<evidence type="ECO:0000256" key="2">
    <source>
        <dbReference type="SAM" id="Phobius"/>
    </source>
</evidence>
<accession>A0AB34KB51</accession>
<feature type="region of interest" description="Disordered" evidence="1">
    <location>
        <begin position="344"/>
        <end position="382"/>
    </location>
</feature>
<evidence type="ECO:0000313" key="3">
    <source>
        <dbReference type="EMBL" id="KAL1529996.1"/>
    </source>
</evidence>
<sequence length="382" mass="41454">MILLVNMDDQLLAAPPRDKRRWIYRIPLCGGCCAPTESPERTPLRRLGNEFTLPAANCCESYRCRSYFEHARLCVRVGGLGVASFARSRWRARIMLCSASIQLVSTLLYVIGALAMSTDESLVRTFAWASFELWSSELNVTGSVQLGIQSRVVSLRGVAFNGSHFVLDPAGVIHNTVRWDNTSCFQYTSAPSALVEACSACRHSMHASVSFILLSIIAQVPTISTNLQRTTPYADVNCQKFMGIATGLCGLFTGLMTLRSFGYDCWRSVPNVTTLGPYKFSFTGKGGTGFFLFLVGICLKITDVLAHLLLPTPAPKRQPVEPGLSFSAYLQRCPEITVFGAPVESQRGTLDDGTGTSAPPLEALPPPSTSNNPCSSVSTGVN</sequence>
<keyword evidence="2" id="KW-1133">Transmembrane helix</keyword>
<feature type="compositionally biased region" description="Low complexity" evidence="1">
    <location>
        <begin position="369"/>
        <end position="382"/>
    </location>
</feature>
<dbReference type="EMBL" id="JBGBPQ010000001">
    <property type="protein sequence ID" value="KAL1529996.1"/>
    <property type="molecule type" value="Genomic_DNA"/>
</dbReference>
<dbReference type="Proteomes" id="UP001515480">
    <property type="component" value="Unassembled WGS sequence"/>
</dbReference>
<feature type="transmembrane region" description="Helical" evidence="2">
    <location>
        <begin position="94"/>
        <end position="116"/>
    </location>
</feature>